<reference evidence="8 9" key="1">
    <citation type="submission" date="2024-06" db="EMBL/GenBank/DDBJ databases">
        <title>Genomic Encyclopedia of Type Strains, Phase IV (KMG-IV): sequencing the most valuable type-strain genomes for metagenomic binning, comparative biology and taxonomic classification.</title>
        <authorList>
            <person name="Goeker M."/>
        </authorList>
    </citation>
    <scope>NUCLEOTIDE SEQUENCE [LARGE SCALE GENOMIC DNA]</scope>
    <source>
        <strain evidence="8 9">DSM 26128</strain>
    </source>
</reference>
<dbReference type="Pfam" id="PF01128">
    <property type="entry name" value="IspD"/>
    <property type="match status" value="1"/>
</dbReference>
<dbReference type="EC" id="2.7.7.60" evidence="7"/>
<keyword evidence="5 7" id="KW-0548">Nucleotidyltransferase</keyword>
<evidence type="ECO:0000256" key="1">
    <source>
        <dbReference type="ARBA" id="ARBA00001282"/>
    </source>
</evidence>
<accession>A0ABV2G8D2</accession>
<evidence type="ECO:0000256" key="5">
    <source>
        <dbReference type="ARBA" id="ARBA00022695"/>
    </source>
</evidence>
<dbReference type="InterPro" id="IPR050088">
    <property type="entry name" value="IspD/TarI_cytidylyltransf_bact"/>
</dbReference>
<protein>
    <recommendedName>
        <fullName evidence="7">2-C-methyl-D-erythritol 4-phosphate cytidylyltransferase</fullName>
        <ecNumber evidence="7">2.7.7.60</ecNumber>
    </recommendedName>
    <alternativeName>
        <fullName evidence="7">4-diphosphocytidyl-2C-methyl-D-erythritol synthase</fullName>
    </alternativeName>
    <alternativeName>
        <fullName evidence="7">MEP cytidylyltransferase</fullName>
        <shortName evidence="7">MCT</shortName>
    </alternativeName>
</protein>
<evidence type="ECO:0000256" key="3">
    <source>
        <dbReference type="ARBA" id="ARBA00009789"/>
    </source>
</evidence>
<dbReference type="Gene3D" id="3.90.550.10">
    <property type="entry name" value="Spore Coat Polysaccharide Biosynthesis Protein SpsA, Chain A"/>
    <property type="match status" value="1"/>
</dbReference>
<comment type="caution">
    <text evidence="8">The sequence shown here is derived from an EMBL/GenBank/DDBJ whole genome shotgun (WGS) entry which is preliminary data.</text>
</comment>
<proteinExistence type="inferred from homology"/>
<comment type="function">
    <text evidence="7">Catalyzes the formation of 4-diphosphocytidyl-2-C-methyl-D-erythritol from CTP and 2-C-methyl-D-erythritol 4-phosphate (MEP).</text>
</comment>
<evidence type="ECO:0000313" key="8">
    <source>
        <dbReference type="EMBL" id="MET3574312.1"/>
    </source>
</evidence>
<dbReference type="GO" id="GO:0050518">
    <property type="term" value="F:2-C-methyl-D-erythritol 4-phosphate cytidylyltransferase activity"/>
    <property type="evidence" value="ECO:0007669"/>
    <property type="project" value="UniProtKB-EC"/>
</dbReference>
<comment type="pathway">
    <text evidence="2 7">Isoprenoid biosynthesis; isopentenyl diphosphate biosynthesis via DXP pathway; isopentenyl diphosphate from 1-deoxy-D-xylulose 5-phosphate: step 2/6.</text>
</comment>
<gene>
    <name evidence="7" type="primary">ispD</name>
    <name evidence="8" type="ORF">ABID49_000188</name>
</gene>
<evidence type="ECO:0000256" key="4">
    <source>
        <dbReference type="ARBA" id="ARBA00022679"/>
    </source>
</evidence>
<evidence type="ECO:0000256" key="6">
    <source>
        <dbReference type="ARBA" id="ARBA00023229"/>
    </source>
</evidence>
<comment type="similarity">
    <text evidence="3 7">Belongs to the IspD/TarI cytidylyltransferase family. IspD subfamily.</text>
</comment>
<dbReference type="PANTHER" id="PTHR32125:SF4">
    <property type="entry name" value="2-C-METHYL-D-ERYTHRITOL 4-PHOSPHATE CYTIDYLYLTRANSFERASE, CHLOROPLASTIC"/>
    <property type="match status" value="1"/>
</dbReference>
<feature type="site" description="Transition state stabilizer" evidence="7">
    <location>
        <position position="15"/>
    </location>
</feature>
<feature type="site" description="Positions MEP for the nucleophilic attack" evidence="7">
    <location>
        <position position="213"/>
    </location>
</feature>
<sequence length="235" mass="25498">MEYTVMLPAAGSGRRMGAGENKLFLPLGGEPILIRTLRVFEEDPACRGIILAVRPDERERIRKMLVEAGIQKAAAMPDGGEERQDSVRACVRAFIEGGGDGGSVVMVHDAARPFISRRVIGELAVSAGRHGAAIAAVRAKDTVKQVHGGIVESTPDRESLWLVQTPQAFRASLLSRAEEQAAADGFLGTDESMLVERLGHPVRIVESTYDNVKMTTKEDLAIGEVLLKRLEEEQN</sequence>
<evidence type="ECO:0000256" key="2">
    <source>
        <dbReference type="ARBA" id="ARBA00004787"/>
    </source>
</evidence>
<dbReference type="CDD" id="cd02516">
    <property type="entry name" value="CDP-ME_synthetase"/>
    <property type="match status" value="1"/>
</dbReference>
<feature type="site" description="Transition state stabilizer" evidence="7">
    <location>
        <position position="22"/>
    </location>
</feature>
<dbReference type="RefSeq" id="WP_354194381.1">
    <property type="nucleotide sequence ID" value="NZ_JBEPLW010000001.1"/>
</dbReference>
<evidence type="ECO:0000256" key="7">
    <source>
        <dbReference type="HAMAP-Rule" id="MF_00108"/>
    </source>
</evidence>
<dbReference type="PROSITE" id="PS01295">
    <property type="entry name" value="ISPD"/>
    <property type="match status" value="1"/>
</dbReference>
<dbReference type="InterPro" id="IPR018294">
    <property type="entry name" value="ISPD_synthase_CS"/>
</dbReference>
<dbReference type="InterPro" id="IPR034683">
    <property type="entry name" value="IspD/TarI"/>
</dbReference>
<dbReference type="EMBL" id="JBEPLW010000001">
    <property type="protein sequence ID" value="MET3574312.1"/>
    <property type="molecule type" value="Genomic_DNA"/>
</dbReference>
<comment type="catalytic activity">
    <reaction evidence="1 7">
        <text>2-C-methyl-D-erythritol 4-phosphate + CTP + H(+) = 4-CDP-2-C-methyl-D-erythritol + diphosphate</text>
        <dbReference type="Rhea" id="RHEA:13429"/>
        <dbReference type="ChEBI" id="CHEBI:15378"/>
        <dbReference type="ChEBI" id="CHEBI:33019"/>
        <dbReference type="ChEBI" id="CHEBI:37563"/>
        <dbReference type="ChEBI" id="CHEBI:57823"/>
        <dbReference type="ChEBI" id="CHEBI:58262"/>
        <dbReference type="EC" id="2.7.7.60"/>
    </reaction>
</comment>
<dbReference type="SUPFAM" id="SSF53448">
    <property type="entry name" value="Nucleotide-diphospho-sugar transferases"/>
    <property type="match status" value="1"/>
</dbReference>
<dbReference type="HAMAP" id="MF_00108">
    <property type="entry name" value="IspD"/>
    <property type="match status" value="1"/>
</dbReference>
<dbReference type="InterPro" id="IPR029044">
    <property type="entry name" value="Nucleotide-diphossugar_trans"/>
</dbReference>
<keyword evidence="9" id="KW-1185">Reference proteome</keyword>
<evidence type="ECO:0000313" key="9">
    <source>
        <dbReference type="Proteomes" id="UP001549099"/>
    </source>
</evidence>
<dbReference type="Proteomes" id="UP001549099">
    <property type="component" value="Unassembled WGS sequence"/>
</dbReference>
<keyword evidence="6 7" id="KW-0414">Isoprene biosynthesis</keyword>
<dbReference type="PANTHER" id="PTHR32125">
    <property type="entry name" value="2-C-METHYL-D-ERYTHRITOL 4-PHOSPHATE CYTIDYLYLTRANSFERASE, CHLOROPLASTIC"/>
    <property type="match status" value="1"/>
</dbReference>
<keyword evidence="4 7" id="KW-0808">Transferase</keyword>
<dbReference type="InterPro" id="IPR001228">
    <property type="entry name" value="IspD"/>
</dbReference>
<dbReference type="NCBIfam" id="TIGR00453">
    <property type="entry name" value="ispD"/>
    <property type="match status" value="1"/>
</dbReference>
<organism evidence="8 9">
    <name type="scientific">Bhargavaea ullalensis</name>
    <dbReference type="NCBI Taxonomy" id="1265685"/>
    <lineage>
        <taxon>Bacteria</taxon>
        <taxon>Bacillati</taxon>
        <taxon>Bacillota</taxon>
        <taxon>Bacilli</taxon>
        <taxon>Bacillales</taxon>
        <taxon>Caryophanaceae</taxon>
        <taxon>Bhargavaea</taxon>
    </lineage>
</organism>
<feature type="site" description="Positions MEP for the nucleophilic attack" evidence="7">
    <location>
        <position position="157"/>
    </location>
</feature>
<name>A0ABV2G8D2_9BACL</name>